<dbReference type="EMBL" id="PDDX01000001">
    <property type="protein sequence ID" value="PHI28564.1"/>
    <property type="molecule type" value="Genomic_DNA"/>
</dbReference>
<dbReference type="GO" id="GO:0006508">
    <property type="term" value="P:proteolysis"/>
    <property type="evidence" value="ECO:0007669"/>
    <property type="project" value="InterPro"/>
</dbReference>
<evidence type="ECO:0000259" key="2">
    <source>
        <dbReference type="PROSITE" id="PS50990"/>
    </source>
</evidence>
<dbReference type="InterPro" id="IPR005074">
    <property type="entry name" value="Peptidase_C39"/>
</dbReference>
<feature type="transmembrane region" description="Helical" evidence="1">
    <location>
        <begin position="6"/>
        <end position="24"/>
    </location>
</feature>
<dbReference type="RefSeq" id="WP_029093727.1">
    <property type="nucleotide sequence ID" value="NZ_PDDX01000001.1"/>
</dbReference>
<organism evidence="3 4">
    <name type="scientific">Budvicia aquatica</name>
    <dbReference type="NCBI Taxonomy" id="82979"/>
    <lineage>
        <taxon>Bacteria</taxon>
        <taxon>Pseudomonadati</taxon>
        <taxon>Pseudomonadota</taxon>
        <taxon>Gammaproteobacteria</taxon>
        <taxon>Enterobacterales</taxon>
        <taxon>Budviciaceae</taxon>
        <taxon>Budvicia</taxon>
    </lineage>
</organism>
<evidence type="ECO:0000313" key="4">
    <source>
        <dbReference type="Proteomes" id="UP000224974"/>
    </source>
</evidence>
<reference evidence="4" key="1">
    <citation type="submission" date="2017-09" db="EMBL/GenBank/DDBJ databases">
        <title>FDA dAtabase for Regulatory Grade micrObial Sequences (FDA-ARGOS): Supporting development and validation of Infectious Disease Dx tests.</title>
        <authorList>
            <person name="Minogue T."/>
            <person name="Wolcott M."/>
            <person name="Wasieloski L."/>
            <person name="Aguilar W."/>
            <person name="Moore D."/>
            <person name="Tallon L."/>
            <person name="Sadzewicz L."/>
            <person name="Ott S."/>
            <person name="Zhao X."/>
            <person name="Nagaraj S."/>
            <person name="Vavikolanu K."/>
            <person name="Aluvathingal J."/>
            <person name="Nadendla S."/>
            <person name="Sichtig H."/>
        </authorList>
    </citation>
    <scope>NUCLEOTIDE SEQUENCE [LARGE SCALE GENOMIC DNA]</scope>
    <source>
        <strain evidence="4">FDAARGOS_387</strain>
    </source>
</reference>
<keyword evidence="1" id="KW-1133">Transmembrane helix</keyword>
<dbReference type="GO" id="GO:0008233">
    <property type="term" value="F:peptidase activity"/>
    <property type="evidence" value="ECO:0007669"/>
    <property type="project" value="InterPro"/>
</dbReference>
<feature type="transmembrane region" description="Helical" evidence="1">
    <location>
        <begin position="75"/>
        <end position="96"/>
    </location>
</feature>
<dbReference type="Gene3D" id="3.90.70.10">
    <property type="entry name" value="Cysteine proteinases"/>
    <property type="match status" value="1"/>
</dbReference>
<dbReference type="GO" id="GO:0005524">
    <property type="term" value="F:ATP binding"/>
    <property type="evidence" value="ECO:0007669"/>
    <property type="project" value="InterPro"/>
</dbReference>
<protein>
    <recommendedName>
        <fullName evidence="2">Peptidase C39 domain-containing protein</fullName>
    </recommendedName>
</protein>
<feature type="domain" description="Peptidase C39" evidence="2">
    <location>
        <begin position="153"/>
        <end position="282"/>
    </location>
</feature>
<comment type="caution">
    <text evidence="3">The sequence shown here is derived from an EMBL/GenBank/DDBJ whole genome shotgun (WGS) entry which is preliminary data.</text>
</comment>
<dbReference type="PROSITE" id="PS50990">
    <property type="entry name" value="PEPTIDASE_C39"/>
    <property type="match status" value="1"/>
</dbReference>
<dbReference type="Proteomes" id="UP000224974">
    <property type="component" value="Unassembled WGS sequence"/>
</dbReference>
<proteinExistence type="predicted"/>
<keyword evidence="4" id="KW-1185">Reference proteome</keyword>
<dbReference type="AlphaFoldDB" id="A0A2C6DIH6"/>
<dbReference type="Pfam" id="PF03412">
    <property type="entry name" value="Peptidase_C39"/>
    <property type="match status" value="1"/>
</dbReference>
<dbReference type="GO" id="GO:0016020">
    <property type="term" value="C:membrane"/>
    <property type="evidence" value="ECO:0007669"/>
    <property type="project" value="InterPro"/>
</dbReference>
<sequence>MVNPNYYVALLLSPALFFVSARLFSKLKSRAGKRRYITIAFIMALISLTIPAAYFSNTIGESPGYAQFRVLAYSELLVCLSAPFAGVVYLWITSALSKTDGKRWLKRSIYLLCLFTVLGYTSLPFVKQLAKPRPFYPDAATIGNRWVDGVALQTTPSTCGPASLATILARYGSTETEADIAVQAYSSSRGTENWYLARYAQRLGYQYHFLTETDIAKVPTPSIIGVNVNRLNRAGNPSRAGHFITLLDSRDGYHLIADSLSGLHRLTAEEFEQKYRYRGFVLHIMKAEG</sequence>
<feature type="transmembrane region" description="Helical" evidence="1">
    <location>
        <begin position="36"/>
        <end position="55"/>
    </location>
</feature>
<keyword evidence="1" id="KW-0472">Membrane</keyword>
<keyword evidence="1" id="KW-0812">Transmembrane</keyword>
<name>A0A2C6DIH6_9GAMM</name>
<evidence type="ECO:0000313" key="3">
    <source>
        <dbReference type="EMBL" id="PHI28564.1"/>
    </source>
</evidence>
<feature type="transmembrane region" description="Helical" evidence="1">
    <location>
        <begin position="108"/>
        <end position="126"/>
    </location>
</feature>
<evidence type="ECO:0000256" key="1">
    <source>
        <dbReference type="SAM" id="Phobius"/>
    </source>
</evidence>
<dbReference type="OrthoDB" id="6637574at2"/>
<accession>A0A2C6DIH6</accession>
<gene>
    <name evidence="3" type="ORF">CRN84_04090</name>
</gene>
<dbReference type="STRING" id="1111728.GCA_000427805_04433"/>